<feature type="compositionally biased region" description="Acidic residues" evidence="1">
    <location>
        <begin position="400"/>
        <end position="414"/>
    </location>
</feature>
<evidence type="ECO:0000313" key="4">
    <source>
        <dbReference type="Proteomes" id="UP000250235"/>
    </source>
</evidence>
<dbReference type="Pfam" id="PF03909">
    <property type="entry name" value="BSD"/>
    <property type="match status" value="1"/>
</dbReference>
<feature type="compositionally biased region" description="Basic and acidic residues" evidence="1">
    <location>
        <begin position="292"/>
        <end position="311"/>
    </location>
</feature>
<dbReference type="Proteomes" id="UP000250235">
    <property type="component" value="Unassembled WGS sequence"/>
</dbReference>
<dbReference type="GO" id="GO:0005737">
    <property type="term" value="C:cytoplasm"/>
    <property type="evidence" value="ECO:0007669"/>
    <property type="project" value="TreeGrafter"/>
</dbReference>
<dbReference type="SUPFAM" id="SSF140383">
    <property type="entry name" value="BSD domain-like"/>
    <property type="match status" value="1"/>
</dbReference>
<feature type="region of interest" description="Disordered" evidence="1">
    <location>
        <begin position="1"/>
        <end position="52"/>
    </location>
</feature>
<keyword evidence="4" id="KW-1185">Reference proteome</keyword>
<accession>A0A2Z7BEE5</accession>
<dbReference type="OrthoDB" id="73788at2759"/>
<feature type="compositionally biased region" description="Acidic residues" evidence="1">
    <location>
        <begin position="441"/>
        <end position="460"/>
    </location>
</feature>
<evidence type="ECO:0000256" key="1">
    <source>
        <dbReference type="SAM" id="MobiDB-lite"/>
    </source>
</evidence>
<dbReference type="PANTHER" id="PTHR16019">
    <property type="entry name" value="SYNAPSE-ASSOCIATED PROTEIN"/>
    <property type="match status" value="1"/>
</dbReference>
<dbReference type="InterPro" id="IPR005607">
    <property type="entry name" value="BSD_dom"/>
</dbReference>
<evidence type="ECO:0000313" key="3">
    <source>
        <dbReference type="EMBL" id="KZV32397.1"/>
    </source>
</evidence>
<feature type="compositionally biased region" description="Basic and acidic residues" evidence="1">
    <location>
        <begin position="29"/>
        <end position="44"/>
    </location>
</feature>
<dbReference type="AlphaFoldDB" id="A0A2Z7BEE5"/>
<dbReference type="Gene3D" id="1.10.3970.10">
    <property type="entry name" value="BSD domain"/>
    <property type="match status" value="1"/>
</dbReference>
<feature type="compositionally biased region" description="Basic and acidic residues" evidence="1">
    <location>
        <begin position="335"/>
        <end position="386"/>
    </location>
</feature>
<feature type="compositionally biased region" description="Basic and acidic residues" evidence="1">
    <location>
        <begin position="415"/>
        <end position="440"/>
    </location>
</feature>
<dbReference type="PROSITE" id="PS50858">
    <property type="entry name" value="BSD"/>
    <property type="match status" value="1"/>
</dbReference>
<dbReference type="InterPro" id="IPR035925">
    <property type="entry name" value="BSD_dom_sf"/>
</dbReference>
<proteinExistence type="predicted"/>
<dbReference type="EMBL" id="KV006883">
    <property type="protein sequence ID" value="KZV32397.1"/>
    <property type="molecule type" value="Genomic_DNA"/>
</dbReference>
<reference evidence="3 4" key="1">
    <citation type="journal article" date="2015" name="Proc. Natl. Acad. Sci. U.S.A.">
        <title>The resurrection genome of Boea hygrometrica: A blueprint for survival of dehydration.</title>
        <authorList>
            <person name="Xiao L."/>
            <person name="Yang G."/>
            <person name="Zhang L."/>
            <person name="Yang X."/>
            <person name="Zhao S."/>
            <person name="Ji Z."/>
            <person name="Zhou Q."/>
            <person name="Hu M."/>
            <person name="Wang Y."/>
            <person name="Chen M."/>
            <person name="Xu Y."/>
            <person name="Jin H."/>
            <person name="Xiao X."/>
            <person name="Hu G."/>
            <person name="Bao F."/>
            <person name="Hu Y."/>
            <person name="Wan P."/>
            <person name="Li L."/>
            <person name="Deng X."/>
            <person name="Kuang T."/>
            <person name="Xiang C."/>
            <person name="Zhu J.K."/>
            <person name="Oliver M.J."/>
            <person name="He Y."/>
        </authorList>
    </citation>
    <scope>NUCLEOTIDE SEQUENCE [LARGE SCALE GENOMIC DNA]</scope>
    <source>
        <strain evidence="4">cv. XS01</strain>
    </source>
</reference>
<feature type="compositionally biased region" description="Acidic residues" evidence="1">
    <location>
        <begin position="252"/>
        <end position="265"/>
    </location>
</feature>
<sequence length="460" mass="51183">MNFFKSILSDDPDPPKSDVADPNPAAVKPPHDDRHGGDVTHDDPADGWSLGGLMKTISTRSESVMETYRRDLMEFGLGLKKETEIIRDAASRAVKDLPASLEAGASAAQGALDGVMKSTADIISKETKNFMSDGESETPETNRSLNTGRYSRFEAQLSAIQSDFSTFCEEPEDVEEYKRWKLGFQLNERTEEIEGLIGDDGVLESVYRKIVPREVDEETFWSRYFYRVDKLKQQERVRANLVKRAIAVDDEEEELSWDVEDDEDGASGSESVVKAKGGDEKGGSNGSLKPLGKLEDSNGVLRDDKETKDNVNDGSEDEVVESSKKSVKEPSLSENELKCDEAVEVKRDGDVKNEQIVENNNEKVENKNNEKVGAEVKGETSEHGKGNDVSLVSSHKSKVEEEDLEWDEIEDVGSGDEKKFLATSRGERPKPEDMRKKLSATEDDEDLNWDIEDDDEPAKA</sequence>
<gene>
    <name evidence="3" type="ORF">F511_03680</name>
</gene>
<evidence type="ECO:0000259" key="2">
    <source>
        <dbReference type="PROSITE" id="PS50858"/>
    </source>
</evidence>
<dbReference type="PANTHER" id="PTHR16019:SF5">
    <property type="entry name" value="BSD DOMAIN-CONTAINING PROTEIN 1"/>
    <property type="match status" value="1"/>
</dbReference>
<dbReference type="SMART" id="SM00751">
    <property type="entry name" value="BSD"/>
    <property type="match status" value="1"/>
</dbReference>
<protein>
    <submittedName>
        <fullName evidence="3">BSD domain-containing protein 1-like</fullName>
    </submittedName>
</protein>
<organism evidence="3 4">
    <name type="scientific">Dorcoceras hygrometricum</name>
    <dbReference type="NCBI Taxonomy" id="472368"/>
    <lineage>
        <taxon>Eukaryota</taxon>
        <taxon>Viridiplantae</taxon>
        <taxon>Streptophyta</taxon>
        <taxon>Embryophyta</taxon>
        <taxon>Tracheophyta</taxon>
        <taxon>Spermatophyta</taxon>
        <taxon>Magnoliopsida</taxon>
        <taxon>eudicotyledons</taxon>
        <taxon>Gunneridae</taxon>
        <taxon>Pentapetalae</taxon>
        <taxon>asterids</taxon>
        <taxon>lamiids</taxon>
        <taxon>Lamiales</taxon>
        <taxon>Gesneriaceae</taxon>
        <taxon>Didymocarpoideae</taxon>
        <taxon>Trichosporeae</taxon>
        <taxon>Loxocarpinae</taxon>
        <taxon>Dorcoceras</taxon>
    </lineage>
</organism>
<feature type="domain" description="BSD" evidence="2">
    <location>
        <begin position="180"/>
        <end position="232"/>
    </location>
</feature>
<name>A0A2Z7BEE5_9LAMI</name>
<feature type="region of interest" description="Disordered" evidence="1">
    <location>
        <begin position="252"/>
        <end position="460"/>
    </location>
</feature>
<dbReference type="InterPro" id="IPR051494">
    <property type="entry name" value="BSD_domain-containing"/>
</dbReference>